<dbReference type="Gene3D" id="3.40.390.10">
    <property type="entry name" value="Collagenase (Catalytic Domain)"/>
    <property type="match status" value="1"/>
</dbReference>
<dbReference type="AlphaFoldDB" id="A0A3B0XJH1"/>
<keyword evidence="1" id="KW-1133">Transmembrane helix</keyword>
<dbReference type="Pfam" id="PF13582">
    <property type="entry name" value="Reprolysin_3"/>
    <property type="match status" value="1"/>
</dbReference>
<evidence type="ECO:0000256" key="1">
    <source>
        <dbReference type="SAM" id="Phobius"/>
    </source>
</evidence>
<evidence type="ECO:0000313" key="2">
    <source>
        <dbReference type="EMBL" id="VAW61899.1"/>
    </source>
</evidence>
<protein>
    <recommendedName>
        <fullName evidence="3">Peptidase M10 metallopeptidase domain-containing protein</fullName>
    </recommendedName>
</protein>
<evidence type="ECO:0008006" key="3">
    <source>
        <dbReference type="Google" id="ProtNLM"/>
    </source>
</evidence>
<feature type="transmembrane region" description="Helical" evidence="1">
    <location>
        <begin position="230"/>
        <end position="249"/>
    </location>
</feature>
<name>A0A3B0XJH1_9ZZZZ</name>
<dbReference type="InterPro" id="IPR024079">
    <property type="entry name" value="MetalloPept_cat_dom_sf"/>
</dbReference>
<reference evidence="2" key="1">
    <citation type="submission" date="2018-06" db="EMBL/GenBank/DDBJ databases">
        <authorList>
            <person name="Zhirakovskaya E."/>
        </authorList>
    </citation>
    <scope>NUCLEOTIDE SEQUENCE</scope>
</reference>
<dbReference type="GO" id="GO:0008237">
    <property type="term" value="F:metallopeptidase activity"/>
    <property type="evidence" value="ECO:0007669"/>
    <property type="project" value="InterPro"/>
</dbReference>
<sequence length="254" mass="26556">MNTQKQITLYLLGALSLASSSLASATGLTINDPIAITQIINVQAIVVSDDDGTNTAEFFGNSNQQSIIEGFIDDIWAQAGIDINFLSANAWNDSFTNNGTTDPRPGSDLGTIVSSGADAGVANVDPNVINMYFVNVAAGFGLLSEDSAAGLAFLGGNGITQYVGSNLLGFTEGQEVIAGVAAHEIGHNLGLGHITENENLLDSNSPGQRLNATQIQTALDSRFSVDFTPVPVPPALMLFLSGLGFLGFYKRKRA</sequence>
<organism evidence="2">
    <name type="scientific">hydrothermal vent metagenome</name>
    <dbReference type="NCBI Taxonomy" id="652676"/>
    <lineage>
        <taxon>unclassified sequences</taxon>
        <taxon>metagenomes</taxon>
        <taxon>ecological metagenomes</taxon>
    </lineage>
</organism>
<proteinExistence type="predicted"/>
<accession>A0A3B0XJH1</accession>
<dbReference type="EMBL" id="UOFH01000199">
    <property type="protein sequence ID" value="VAW61899.1"/>
    <property type="molecule type" value="Genomic_DNA"/>
</dbReference>
<gene>
    <name evidence="2" type="ORF">MNBD_GAMMA08-2264</name>
</gene>
<dbReference type="SUPFAM" id="SSF55486">
    <property type="entry name" value="Metalloproteases ('zincins'), catalytic domain"/>
    <property type="match status" value="1"/>
</dbReference>
<keyword evidence="1" id="KW-0812">Transmembrane</keyword>
<keyword evidence="1" id="KW-0472">Membrane</keyword>